<dbReference type="EMBL" id="CAUOFW020006868">
    <property type="protein sequence ID" value="CAK9176644.1"/>
    <property type="molecule type" value="Genomic_DNA"/>
</dbReference>
<reference evidence="2 3" key="1">
    <citation type="submission" date="2024-02" db="EMBL/GenBank/DDBJ databases">
        <authorList>
            <person name="Vignale AGUSTIN F."/>
            <person name="Sosa J E."/>
            <person name="Modenutti C."/>
        </authorList>
    </citation>
    <scope>NUCLEOTIDE SEQUENCE [LARGE SCALE GENOMIC DNA]</scope>
</reference>
<dbReference type="PANTHER" id="PTHR47992">
    <property type="entry name" value="PROTEIN PHOSPHATASE"/>
    <property type="match status" value="1"/>
</dbReference>
<dbReference type="Gene3D" id="3.60.40.10">
    <property type="entry name" value="PPM-type phosphatase domain"/>
    <property type="match status" value="1"/>
</dbReference>
<accession>A0ABC8U4G1</accession>
<keyword evidence="3" id="KW-1185">Reference proteome</keyword>
<dbReference type="Proteomes" id="UP001642360">
    <property type="component" value="Unassembled WGS sequence"/>
</dbReference>
<dbReference type="AlphaFoldDB" id="A0ABC8U4G1"/>
<gene>
    <name evidence="2" type="ORF">ILEXP_LOCUS46501</name>
</gene>
<dbReference type="SMART" id="SM00332">
    <property type="entry name" value="PP2Cc"/>
    <property type="match status" value="1"/>
</dbReference>
<evidence type="ECO:0000313" key="2">
    <source>
        <dbReference type="EMBL" id="CAK9176644.1"/>
    </source>
</evidence>
<dbReference type="PROSITE" id="PS51746">
    <property type="entry name" value="PPM_2"/>
    <property type="match status" value="1"/>
</dbReference>
<sequence>MALYVTISYAGAAAAEFSARALPGFLQSLVSMISPSDALLEAFLKTDAAFRNELDSHRKLKGFIKKDWHPGCTAVAALVVQNKLFVANAGDCRIILCRAGNAYALSRDHVASCLEERERVTSAGGLVKWQVDTWRVGPAALQVTRSIGDDDLKPAVTAEPEITETILSVEDEYIRWALDVVSNEEVVSIIRDTVKEPGMCSKRLATEAAERGGKDNITAIVVFLRPVSTAERIY</sequence>
<protein>
    <recommendedName>
        <fullName evidence="1">PPM-type phosphatase domain-containing protein</fullName>
    </recommendedName>
</protein>
<dbReference type="CDD" id="cd00143">
    <property type="entry name" value="PP2Cc"/>
    <property type="match status" value="1"/>
</dbReference>
<evidence type="ECO:0000259" key="1">
    <source>
        <dbReference type="PROSITE" id="PS51746"/>
    </source>
</evidence>
<name>A0ABC8U4G1_9AQUA</name>
<dbReference type="InterPro" id="IPR015655">
    <property type="entry name" value="PP2C"/>
</dbReference>
<dbReference type="InterPro" id="IPR001932">
    <property type="entry name" value="PPM-type_phosphatase-like_dom"/>
</dbReference>
<dbReference type="Pfam" id="PF00481">
    <property type="entry name" value="PP2C"/>
    <property type="match status" value="1"/>
</dbReference>
<organism evidence="2 3">
    <name type="scientific">Ilex paraguariensis</name>
    <name type="common">yerba mate</name>
    <dbReference type="NCBI Taxonomy" id="185542"/>
    <lineage>
        <taxon>Eukaryota</taxon>
        <taxon>Viridiplantae</taxon>
        <taxon>Streptophyta</taxon>
        <taxon>Embryophyta</taxon>
        <taxon>Tracheophyta</taxon>
        <taxon>Spermatophyta</taxon>
        <taxon>Magnoliopsida</taxon>
        <taxon>eudicotyledons</taxon>
        <taxon>Gunneridae</taxon>
        <taxon>Pentapetalae</taxon>
        <taxon>asterids</taxon>
        <taxon>campanulids</taxon>
        <taxon>Aquifoliales</taxon>
        <taxon>Aquifoliaceae</taxon>
        <taxon>Ilex</taxon>
    </lineage>
</organism>
<proteinExistence type="predicted"/>
<evidence type="ECO:0000313" key="3">
    <source>
        <dbReference type="Proteomes" id="UP001642360"/>
    </source>
</evidence>
<comment type="caution">
    <text evidence="2">The sequence shown here is derived from an EMBL/GenBank/DDBJ whole genome shotgun (WGS) entry which is preliminary data.</text>
</comment>
<dbReference type="SUPFAM" id="SSF81606">
    <property type="entry name" value="PP2C-like"/>
    <property type="match status" value="1"/>
</dbReference>
<feature type="domain" description="PPM-type phosphatase" evidence="1">
    <location>
        <begin position="1"/>
        <end position="224"/>
    </location>
</feature>
<dbReference type="InterPro" id="IPR036457">
    <property type="entry name" value="PPM-type-like_dom_sf"/>
</dbReference>